<evidence type="ECO:0000313" key="3">
    <source>
        <dbReference type="EMBL" id="QUL98498.1"/>
    </source>
</evidence>
<dbReference type="AlphaFoldDB" id="A0AAT9LCI3"/>
<evidence type="ECO:0000256" key="1">
    <source>
        <dbReference type="SAM" id="Coils"/>
    </source>
</evidence>
<protein>
    <submittedName>
        <fullName evidence="3">Septum formation initiator family protein</fullName>
    </submittedName>
</protein>
<dbReference type="Gene3D" id="6.10.250.90">
    <property type="match status" value="1"/>
</dbReference>
<proteinExistence type="predicted"/>
<reference evidence="3" key="2">
    <citation type="journal article" date="2023" name="Biology">
        <title>Prokaryotic Life Associated with Coal-Fire Gas Vents Revealed by Metagenomics.</title>
        <authorList>
            <person name="Kadnikov V.V."/>
            <person name="Mardanov A.V."/>
            <person name="Beletsky A.V."/>
            <person name="Karnachuk O.V."/>
            <person name="Ravin N.V."/>
        </authorList>
    </citation>
    <scope>NUCLEOTIDE SEQUENCE</scope>
    <source>
        <strain evidence="3">Bu02</strain>
    </source>
</reference>
<keyword evidence="2" id="KW-0812">Transmembrane</keyword>
<organism evidence="3">
    <name type="scientific">Candidatus Fermentithermobacillus carboniphilus</name>
    <dbReference type="NCBI Taxonomy" id="3085328"/>
    <lineage>
        <taxon>Bacteria</taxon>
        <taxon>Bacillati</taxon>
        <taxon>Bacillota</taxon>
        <taxon>Candidatus Fermentithermobacillia</taxon>
        <taxon>Candidatus Fermentithermobacillales</taxon>
        <taxon>Candidatus Fermentithermobacillaceae</taxon>
        <taxon>Candidatus Fermentithermobacillus</taxon>
    </lineage>
</organism>
<sequence>MVRNAEAGSRKVLPLEVFGLIYLAILVTAGVLLVWQPARTAQMNEEINRLEAQLQDLKMRNEDLKKKVAMLESLSYVEQEARGRLGMVDPKEVKVLALVEDMPEATTAAVDKKDQEKSGIFSFLARIAEIFGAREAVAKGRR</sequence>
<dbReference type="InterPro" id="IPR007060">
    <property type="entry name" value="FtsL/DivIC"/>
</dbReference>
<dbReference type="Pfam" id="PF04977">
    <property type="entry name" value="DivIC"/>
    <property type="match status" value="1"/>
</dbReference>
<keyword evidence="1" id="KW-0175">Coiled coil</keyword>
<reference evidence="3" key="1">
    <citation type="submission" date="2020-10" db="EMBL/GenBank/DDBJ databases">
        <authorList>
            <person name="Kadnikov V."/>
            <person name="Beletsky A.V."/>
            <person name="Mardanov A.V."/>
            <person name="Karnachuk O.V."/>
            <person name="Ravin N.V."/>
        </authorList>
    </citation>
    <scope>NUCLEOTIDE SEQUENCE</scope>
    <source>
        <strain evidence="3">Bu02</strain>
    </source>
</reference>
<accession>A0AAT9LCI3</accession>
<name>A0AAT9LCI3_9FIRM</name>
<keyword evidence="2" id="KW-1133">Transmembrane helix</keyword>
<dbReference type="EMBL" id="CP062796">
    <property type="protein sequence ID" value="QUL98498.1"/>
    <property type="molecule type" value="Genomic_DNA"/>
</dbReference>
<evidence type="ECO:0000256" key="2">
    <source>
        <dbReference type="SAM" id="Phobius"/>
    </source>
</evidence>
<keyword evidence="2" id="KW-0472">Membrane</keyword>
<feature type="coiled-coil region" evidence="1">
    <location>
        <begin position="40"/>
        <end position="74"/>
    </location>
</feature>
<gene>
    <name evidence="3" type="ORF">IMF26_10935</name>
</gene>
<feature type="transmembrane region" description="Helical" evidence="2">
    <location>
        <begin position="12"/>
        <end position="35"/>
    </location>
</feature>
<dbReference type="KEGG" id="fcz:IMF26_10935"/>